<reference evidence="4 5" key="1">
    <citation type="submission" date="2019-03" db="EMBL/GenBank/DDBJ databases">
        <title>Draft genome of Brevundimonas sp. a heavy metal resistant soil bacteria.</title>
        <authorList>
            <person name="Soto J."/>
        </authorList>
    </citation>
    <scope>NUCLEOTIDE SEQUENCE [LARGE SCALE GENOMIC DNA]</scope>
    <source>
        <strain evidence="4 5">B-10</strain>
    </source>
</reference>
<comment type="pathway">
    <text evidence="1">Bacterial outer membrane biogenesis; LPS O-antigen biosynthesis.</text>
</comment>
<keyword evidence="5" id="KW-1185">Reference proteome</keyword>
<evidence type="ECO:0000313" key="4">
    <source>
        <dbReference type="EMBL" id="TFW13550.1"/>
    </source>
</evidence>
<proteinExistence type="inferred from homology"/>
<dbReference type="SUPFAM" id="SSF51735">
    <property type="entry name" value="NAD(P)-binding Rossmann-fold domains"/>
    <property type="match status" value="1"/>
</dbReference>
<comment type="similarity">
    <text evidence="2">Belongs to the NAD(P)-dependent epimerase/dehydratase family.</text>
</comment>
<dbReference type="Proteomes" id="UP000298216">
    <property type="component" value="Unassembled WGS sequence"/>
</dbReference>
<accession>A0A4Y9RWM6</accession>
<name>A0A4Y9RWM6_9CAUL</name>
<dbReference type="OrthoDB" id="9801785at2"/>
<feature type="domain" description="NAD-dependent epimerase/dehydratase" evidence="3">
    <location>
        <begin position="3"/>
        <end position="230"/>
    </location>
</feature>
<dbReference type="InterPro" id="IPR036291">
    <property type="entry name" value="NAD(P)-bd_dom_sf"/>
</dbReference>
<dbReference type="PANTHER" id="PTHR43000">
    <property type="entry name" value="DTDP-D-GLUCOSE 4,6-DEHYDRATASE-RELATED"/>
    <property type="match status" value="1"/>
</dbReference>
<comment type="caution">
    <text evidence="4">The sequence shown here is derived from an EMBL/GenBank/DDBJ whole genome shotgun (WGS) entry which is preliminary data.</text>
</comment>
<protein>
    <submittedName>
        <fullName evidence="4">NAD(P)-dependent oxidoreductase</fullName>
    </submittedName>
</protein>
<dbReference type="RefSeq" id="WP_135194191.1">
    <property type="nucleotide sequence ID" value="NZ_SPVH01000004.1"/>
</dbReference>
<evidence type="ECO:0000313" key="5">
    <source>
        <dbReference type="Proteomes" id="UP000298216"/>
    </source>
</evidence>
<dbReference type="AlphaFoldDB" id="A0A4Y9RWM6"/>
<evidence type="ECO:0000256" key="2">
    <source>
        <dbReference type="ARBA" id="ARBA00007637"/>
    </source>
</evidence>
<evidence type="ECO:0000259" key="3">
    <source>
        <dbReference type="Pfam" id="PF01370"/>
    </source>
</evidence>
<sequence>MKVVITGASGFIGRYLATALRGQGNTVVGVGRSEAVALSGSTDLLQVHTDYSLPHLESLLAQVDVVIHLAGRRSQRSDHLLSITPFVEPNLSLLERLLDASASARVKKFVFASTIAAYSQANAVPYQESDKVSGLNPYGWSKIAGEGLVDLWGRSGHMQTTSLRLAAGFGYGERLSAVLMRFIDQASRKEPLIVRGNRHVGVDQLYVKDIVGAFMAAIAPNARNGLFNIGSGRAYRLEEMALAVANAFPDVEVRFEDDPAVGAAGPYMDTTAASTGLGWCIEWPLEKALADVYDTWCAATTPIKRGSK</sequence>
<dbReference type="Pfam" id="PF01370">
    <property type="entry name" value="Epimerase"/>
    <property type="match status" value="1"/>
</dbReference>
<dbReference type="InterPro" id="IPR001509">
    <property type="entry name" value="Epimerase_deHydtase"/>
</dbReference>
<dbReference type="Gene3D" id="3.40.50.720">
    <property type="entry name" value="NAD(P)-binding Rossmann-like Domain"/>
    <property type="match status" value="1"/>
</dbReference>
<evidence type="ECO:0000256" key="1">
    <source>
        <dbReference type="ARBA" id="ARBA00005125"/>
    </source>
</evidence>
<dbReference type="EMBL" id="SPVH01000004">
    <property type="protein sequence ID" value="TFW13550.1"/>
    <property type="molecule type" value="Genomic_DNA"/>
</dbReference>
<gene>
    <name evidence="4" type="ORF">EGY25_06350</name>
</gene>
<organism evidence="4 5">
    <name type="scientific">Brevundimonas intermedia</name>
    <dbReference type="NCBI Taxonomy" id="74315"/>
    <lineage>
        <taxon>Bacteria</taxon>
        <taxon>Pseudomonadati</taxon>
        <taxon>Pseudomonadota</taxon>
        <taxon>Alphaproteobacteria</taxon>
        <taxon>Caulobacterales</taxon>
        <taxon>Caulobacteraceae</taxon>
        <taxon>Brevundimonas</taxon>
    </lineage>
</organism>